<dbReference type="Proteomes" id="UP000240971">
    <property type="component" value="Unassembled WGS sequence"/>
</dbReference>
<comment type="caution">
    <text evidence="2">The sequence shown here is derived from an EMBL/GenBank/DDBJ whole genome shotgun (WGS) entry which is preliminary data.</text>
</comment>
<feature type="region of interest" description="Disordered" evidence="1">
    <location>
        <begin position="57"/>
        <end position="105"/>
    </location>
</feature>
<gene>
    <name evidence="2" type="ORF">CLV51_1085</name>
</gene>
<feature type="compositionally biased region" description="Polar residues" evidence="1">
    <location>
        <begin position="12"/>
        <end position="23"/>
    </location>
</feature>
<evidence type="ECO:0000313" key="2">
    <source>
        <dbReference type="EMBL" id="PSL43316.1"/>
    </source>
</evidence>
<reference evidence="2 3" key="1">
    <citation type="submission" date="2018-03" db="EMBL/GenBank/DDBJ databases">
        <title>Genomic Encyclopedia of Archaeal and Bacterial Type Strains, Phase II (KMG-II): from individual species to whole genera.</title>
        <authorList>
            <person name="Goeker M."/>
        </authorList>
    </citation>
    <scope>NUCLEOTIDE SEQUENCE [LARGE SCALE GENOMIC DNA]</scope>
    <source>
        <strain evidence="2 3">DSM 24859</strain>
    </source>
</reference>
<organism evidence="2 3">
    <name type="scientific">Chitinophaga niastensis</name>
    <dbReference type="NCBI Taxonomy" id="536980"/>
    <lineage>
        <taxon>Bacteria</taxon>
        <taxon>Pseudomonadati</taxon>
        <taxon>Bacteroidota</taxon>
        <taxon>Chitinophagia</taxon>
        <taxon>Chitinophagales</taxon>
        <taxon>Chitinophagaceae</taxon>
        <taxon>Chitinophaga</taxon>
    </lineage>
</organism>
<evidence type="ECO:0000313" key="3">
    <source>
        <dbReference type="Proteomes" id="UP000240971"/>
    </source>
</evidence>
<protein>
    <submittedName>
        <fullName evidence="2">Uncharacterized protein</fullName>
    </submittedName>
</protein>
<proteinExistence type="predicted"/>
<name>A0A2P8HAR3_CHINA</name>
<evidence type="ECO:0000256" key="1">
    <source>
        <dbReference type="SAM" id="MobiDB-lite"/>
    </source>
</evidence>
<dbReference type="EMBL" id="PYAW01000008">
    <property type="protein sequence ID" value="PSL43316.1"/>
    <property type="molecule type" value="Genomic_DNA"/>
</dbReference>
<feature type="region of interest" description="Disordered" evidence="1">
    <location>
        <begin position="1"/>
        <end position="25"/>
    </location>
</feature>
<dbReference type="AlphaFoldDB" id="A0A2P8HAR3"/>
<sequence>MNTAPAEKSLRQAENSLNSSTGKIPQRKINAVQEAKSTLNRQVEANATYNLTGESAKAAGGRTVVNETRKAAENSKSGRGSAPLNPVNAPPPSDNTKVIKPLIIR</sequence>
<keyword evidence="3" id="KW-1185">Reference proteome</keyword>
<accession>A0A2P8HAR3</accession>